<dbReference type="InterPro" id="IPR015943">
    <property type="entry name" value="WD40/YVTN_repeat-like_dom_sf"/>
</dbReference>
<dbReference type="InterPro" id="IPR011044">
    <property type="entry name" value="Quino_amine_DH_bsu"/>
</dbReference>
<reference evidence="1" key="1">
    <citation type="submission" date="2022-07" db="EMBL/GenBank/DDBJ databases">
        <title>Genome Sequence of Leucocoprinus birnbaumii.</title>
        <authorList>
            <person name="Buettner E."/>
        </authorList>
    </citation>
    <scope>NUCLEOTIDE SEQUENCE</scope>
    <source>
        <strain evidence="1">VT141</strain>
    </source>
</reference>
<protein>
    <submittedName>
        <fullName evidence="1">Uncharacterized protein</fullName>
    </submittedName>
</protein>
<accession>A0AAD5VL28</accession>
<dbReference type="Gene3D" id="2.130.10.10">
    <property type="entry name" value="YVTN repeat-like/Quinoprotein amine dehydrogenase"/>
    <property type="match status" value="1"/>
</dbReference>
<comment type="caution">
    <text evidence="1">The sequence shown here is derived from an EMBL/GenBank/DDBJ whole genome shotgun (WGS) entry which is preliminary data.</text>
</comment>
<evidence type="ECO:0000313" key="2">
    <source>
        <dbReference type="Proteomes" id="UP001213000"/>
    </source>
</evidence>
<proteinExistence type="predicted"/>
<organism evidence="1 2">
    <name type="scientific">Leucocoprinus birnbaumii</name>
    <dbReference type="NCBI Taxonomy" id="56174"/>
    <lineage>
        <taxon>Eukaryota</taxon>
        <taxon>Fungi</taxon>
        <taxon>Dikarya</taxon>
        <taxon>Basidiomycota</taxon>
        <taxon>Agaricomycotina</taxon>
        <taxon>Agaricomycetes</taxon>
        <taxon>Agaricomycetidae</taxon>
        <taxon>Agaricales</taxon>
        <taxon>Agaricineae</taxon>
        <taxon>Agaricaceae</taxon>
        <taxon>Leucocoprinus</taxon>
    </lineage>
</organism>
<dbReference type="Proteomes" id="UP001213000">
    <property type="component" value="Unassembled WGS sequence"/>
</dbReference>
<sequence>MLSLFHQVWCRCNSFVSSYPQDLMVPDSLIYDIEPWRVRGHYILPTKIGYAAVGCAKRTLLVSNLATGIDVYDLPPSNPIQMFCHVVRKNVPIIVASALDDSIAFAGSDDGNVRVFDQQTGVLATILHHGPIGTIVQIVDALSFDAKNCIIASATSDERETRFDIKIWSTKVVVAKQARHKIIMYTNLEPKAKPILPNLSGPNLPIKDHQSSLMGNGFAEHVYNIIVPGHEQR</sequence>
<dbReference type="SUPFAM" id="SSF50969">
    <property type="entry name" value="YVTN repeat-like/Quinoprotein amine dehydrogenase"/>
    <property type="match status" value="1"/>
</dbReference>
<gene>
    <name evidence="1" type="ORF">NP233_g10969</name>
</gene>
<dbReference type="AlphaFoldDB" id="A0AAD5VL28"/>
<evidence type="ECO:0000313" key="1">
    <source>
        <dbReference type="EMBL" id="KAJ3560240.1"/>
    </source>
</evidence>
<dbReference type="EMBL" id="JANIEX010001211">
    <property type="protein sequence ID" value="KAJ3560240.1"/>
    <property type="molecule type" value="Genomic_DNA"/>
</dbReference>
<keyword evidence="2" id="KW-1185">Reference proteome</keyword>
<name>A0AAD5VL28_9AGAR</name>